<evidence type="ECO:0000313" key="2">
    <source>
        <dbReference type="Proteomes" id="UP000287188"/>
    </source>
</evidence>
<sequence length="161" mass="18210">MAHVLHEQGQSFEMERVSTQRIQMWAWAAGHSYSSLELDLASTAFLALWYEAFAFDQYEKLLSDAGNAHKVVSWLDMLVSVLGTAANCWVKVVELFTANPDWPHTHLRHLEQDAREQFHFLKGLQQQAAEHVVALCSTCGWEVAKDTSSYLASQQEGNAAW</sequence>
<comment type="caution">
    <text evidence="1">The sequence shown here is derived from an EMBL/GenBank/DDBJ whole genome shotgun (WGS) entry which is preliminary data.</text>
</comment>
<protein>
    <submittedName>
        <fullName evidence="1">Uncharacterized protein</fullName>
    </submittedName>
</protein>
<organism evidence="1 2">
    <name type="scientific">Dictyobacter kobayashii</name>
    <dbReference type="NCBI Taxonomy" id="2014872"/>
    <lineage>
        <taxon>Bacteria</taxon>
        <taxon>Bacillati</taxon>
        <taxon>Chloroflexota</taxon>
        <taxon>Ktedonobacteria</taxon>
        <taxon>Ktedonobacterales</taxon>
        <taxon>Dictyobacteraceae</taxon>
        <taxon>Dictyobacter</taxon>
    </lineage>
</organism>
<dbReference type="RefSeq" id="WP_126548775.1">
    <property type="nucleotide sequence ID" value="NZ_BIFS01000001.1"/>
</dbReference>
<accession>A0A402AD40</accession>
<evidence type="ECO:0000313" key="1">
    <source>
        <dbReference type="EMBL" id="GCE17001.1"/>
    </source>
</evidence>
<keyword evidence="2" id="KW-1185">Reference proteome</keyword>
<dbReference type="OrthoDB" id="9833422at2"/>
<proteinExistence type="predicted"/>
<dbReference type="AlphaFoldDB" id="A0A402AD40"/>
<gene>
    <name evidence="1" type="ORF">KDK_08010</name>
</gene>
<name>A0A402AD40_9CHLR</name>
<dbReference type="EMBL" id="BIFS01000001">
    <property type="protein sequence ID" value="GCE17001.1"/>
    <property type="molecule type" value="Genomic_DNA"/>
</dbReference>
<dbReference type="Proteomes" id="UP000287188">
    <property type="component" value="Unassembled WGS sequence"/>
</dbReference>
<reference evidence="2" key="1">
    <citation type="submission" date="2018-12" db="EMBL/GenBank/DDBJ databases">
        <title>Tengunoibacter tsumagoiensis gen. nov., sp. nov., Dictyobacter kobayashii sp. nov., D. alpinus sp. nov., and D. joshuensis sp. nov. and description of Dictyobacteraceae fam. nov. within the order Ktedonobacterales isolated from Tengu-no-mugimeshi.</title>
        <authorList>
            <person name="Wang C.M."/>
            <person name="Zheng Y."/>
            <person name="Sakai Y."/>
            <person name="Toyoda A."/>
            <person name="Minakuchi Y."/>
            <person name="Abe K."/>
            <person name="Yokota A."/>
            <person name="Yabe S."/>
        </authorList>
    </citation>
    <scope>NUCLEOTIDE SEQUENCE [LARGE SCALE GENOMIC DNA]</scope>
    <source>
        <strain evidence="2">Uno11</strain>
    </source>
</reference>